<name>A0A8S5MRB4_9CAUD</name>
<protein>
    <submittedName>
        <fullName evidence="1">Uncharacterized protein</fullName>
    </submittedName>
</protein>
<organism evidence="1">
    <name type="scientific">Myoviridae sp. ctOAa14</name>
    <dbReference type="NCBI Taxonomy" id="2826646"/>
    <lineage>
        <taxon>Viruses</taxon>
        <taxon>Duplodnaviria</taxon>
        <taxon>Heunggongvirae</taxon>
        <taxon>Uroviricota</taxon>
        <taxon>Caudoviricetes</taxon>
    </lineage>
</organism>
<reference evidence="1" key="1">
    <citation type="journal article" date="2021" name="Proc. Natl. Acad. Sci. U.S.A.">
        <title>A Catalog of Tens of Thousands of Viruses from Human Metagenomes Reveals Hidden Associations with Chronic Diseases.</title>
        <authorList>
            <person name="Tisza M.J."/>
            <person name="Buck C.B."/>
        </authorList>
    </citation>
    <scope>NUCLEOTIDE SEQUENCE</scope>
    <source>
        <strain evidence="1">CtOAa14</strain>
    </source>
</reference>
<dbReference type="EMBL" id="BK014964">
    <property type="protein sequence ID" value="DAD84674.1"/>
    <property type="molecule type" value="Genomic_DNA"/>
</dbReference>
<evidence type="ECO:0000313" key="1">
    <source>
        <dbReference type="EMBL" id="DAD84674.1"/>
    </source>
</evidence>
<accession>A0A8S5MRB4</accession>
<sequence>MRLGCELLMRDANGERHEVGVNGVNQACAKNFR</sequence>
<proteinExistence type="predicted"/>